<evidence type="ECO:0000256" key="1">
    <source>
        <dbReference type="SAM" id="MobiDB-lite"/>
    </source>
</evidence>
<feature type="non-terminal residue" evidence="2">
    <location>
        <position position="447"/>
    </location>
</feature>
<dbReference type="EMBL" id="QXGD01006428">
    <property type="protein sequence ID" value="KAE9163132.1"/>
    <property type="molecule type" value="Genomic_DNA"/>
</dbReference>
<dbReference type="Proteomes" id="UP000440367">
    <property type="component" value="Unassembled WGS sequence"/>
</dbReference>
<sequence>MMTFLATYEIGKDKSQITDEDIMVKVKERCETTNRDYLANPTALFTQNLKMGLMVKDVPDRVAKYFRQFEKIIADNGFHEHLGRGSPSDDDYVARMKQRTKILVDNLSPPMLRDEIKGMLELVKFRHIRTNDQALYKLILERAELQQLFYNRFRQADSAKAAPRTSNRKGGKVPSTQENTRSDSGQRSSNEGGKAATGPGNSGQGQNQPRKWGSGRTPPRTGCLHCKQDHWLRDCPVATPEEKEAARATQQSKSWKVKRAAIGKHDDIGEFADKGAIPTKGADDEEYSVVINGAVEISMCPDTGADKCILPATAVNQVRAAGGTLETTRLIQPTPVEGVGGKITLCHEAAQIDVQIRTSAGPVNLYKLDCLVVEGETQFLLSKKVMKRLGIDVKRAFEQLANTSIELNHDDFPDEPEVGEVVDADIERELDRMCKEVNEVLSDDQYK</sequence>
<reference evidence="2 3" key="1">
    <citation type="submission" date="2018-08" db="EMBL/GenBank/DDBJ databases">
        <title>Genomic investigation of the strawberry pathogen Phytophthora fragariae indicates pathogenicity is determined by transcriptional variation in three key races.</title>
        <authorList>
            <person name="Adams T.M."/>
            <person name="Armitage A.D."/>
            <person name="Sobczyk M.K."/>
            <person name="Bates H.J."/>
            <person name="Dunwell J.M."/>
            <person name="Nellist C.F."/>
            <person name="Harrison R.J."/>
        </authorList>
    </citation>
    <scope>NUCLEOTIDE SEQUENCE [LARGE SCALE GENOMIC DNA]</scope>
    <source>
        <strain evidence="2 3">BC-1</strain>
    </source>
</reference>
<dbReference type="InterPro" id="IPR021109">
    <property type="entry name" value="Peptidase_aspartic_dom_sf"/>
</dbReference>
<gene>
    <name evidence="2" type="ORF">PF002_g31937</name>
</gene>
<accession>A0A6A3VBQ1</accession>
<feature type="region of interest" description="Disordered" evidence="1">
    <location>
        <begin position="156"/>
        <end position="220"/>
    </location>
</feature>
<feature type="compositionally biased region" description="Polar residues" evidence="1">
    <location>
        <begin position="174"/>
        <end position="191"/>
    </location>
</feature>
<evidence type="ECO:0000313" key="3">
    <source>
        <dbReference type="Proteomes" id="UP000440367"/>
    </source>
</evidence>
<dbReference type="Gene3D" id="2.40.70.10">
    <property type="entry name" value="Acid Proteases"/>
    <property type="match status" value="1"/>
</dbReference>
<proteinExistence type="predicted"/>
<protein>
    <submittedName>
        <fullName evidence="2">Uncharacterized protein</fullName>
    </submittedName>
</protein>
<organism evidence="2 3">
    <name type="scientific">Phytophthora fragariae</name>
    <dbReference type="NCBI Taxonomy" id="53985"/>
    <lineage>
        <taxon>Eukaryota</taxon>
        <taxon>Sar</taxon>
        <taxon>Stramenopiles</taxon>
        <taxon>Oomycota</taxon>
        <taxon>Peronosporomycetes</taxon>
        <taxon>Peronosporales</taxon>
        <taxon>Peronosporaceae</taxon>
        <taxon>Phytophthora</taxon>
    </lineage>
</organism>
<dbReference type="AlphaFoldDB" id="A0A6A3VBQ1"/>
<evidence type="ECO:0000313" key="2">
    <source>
        <dbReference type="EMBL" id="KAE9163132.1"/>
    </source>
</evidence>
<comment type="caution">
    <text evidence="2">The sequence shown here is derived from an EMBL/GenBank/DDBJ whole genome shotgun (WGS) entry which is preliminary data.</text>
</comment>
<name>A0A6A3VBQ1_9STRA</name>